<reference evidence="2" key="2">
    <citation type="submission" date="2023-02" db="EMBL/GenBank/DDBJ databases">
        <authorList>
            <person name="Sun Q."/>
            <person name="Mori K."/>
        </authorList>
    </citation>
    <scope>NUCLEOTIDE SEQUENCE</scope>
    <source>
        <strain evidence="2">NBRC 112290</strain>
    </source>
</reference>
<organism evidence="2 3">
    <name type="scientific">Litorihabitans aurantiacus</name>
    <dbReference type="NCBI Taxonomy" id="1930061"/>
    <lineage>
        <taxon>Bacteria</taxon>
        <taxon>Bacillati</taxon>
        <taxon>Actinomycetota</taxon>
        <taxon>Actinomycetes</taxon>
        <taxon>Micrococcales</taxon>
        <taxon>Beutenbergiaceae</taxon>
        <taxon>Litorihabitans</taxon>
    </lineage>
</organism>
<evidence type="ECO:0000313" key="2">
    <source>
        <dbReference type="EMBL" id="GMA33306.1"/>
    </source>
</evidence>
<dbReference type="SMART" id="SM00731">
    <property type="entry name" value="SprT"/>
    <property type="match status" value="1"/>
</dbReference>
<protein>
    <recommendedName>
        <fullName evidence="1">SprT-like domain-containing protein</fullName>
    </recommendedName>
</protein>
<feature type="domain" description="SprT-like" evidence="1">
    <location>
        <begin position="1"/>
        <end position="138"/>
    </location>
</feature>
<dbReference type="Gene3D" id="3.30.2010.10">
    <property type="entry name" value="Metalloproteases ('zincins'), catalytic domain"/>
    <property type="match status" value="1"/>
</dbReference>
<evidence type="ECO:0000259" key="1">
    <source>
        <dbReference type="SMART" id="SM00731"/>
    </source>
</evidence>
<accession>A0AA37XHN3</accession>
<dbReference type="Proteomes" id="UP001157161">
    <property type="component" value="Unassembled WGS sequence"/>
</dbReference>
<sequence length="171" mass="19069">MNLFEARRLAVTLLHHHRLEGWRVEFSRAKTRSGQCRHERRALVLSAPLVAVMSEHEVTETVLHEIAHALVGPEHGHDGVWRATAQRIGATGRVSLHTSAAAPHDWAGTCPRGHVAQRHRRPAHPMSCGDCAREFDVTAIVTWRYKGRDVPMTPAYRREEAALRAGMATSA</sequence>
<dbReference type="GO" id="GO:0006950">
    <property type="term" value="P:response to stress"/>
    <property type="evidence" value="ECO:0007669"/>
    <property type="project" value="UniProtKB-ARBA"/>
</dbReference>
<dbReference type="Pfam" id="PF10263">
    <property type="entry name" value="SprT-like"/>
    <property type="match status" value="1"/>
</dbReference>
<dbReference type="AlphaFoldDB" id="A0AA37XHN3"/>
<reference evidence="2" key="1">
    <citation type="journal article" date="2014" name="Int. J. Syst. Evol. Microbiol.">
        <title>Complete genome sequence of Corynebacterium casei LMG S-19264T (=DSM 44701T), isolated from a smear-ripened cheese.</title>
        <authorList>
            <consortium name="US DOE Joint Genome Institute (JGI-PGF)"/>
            <person name="Walter F."/>
            <person name="Albersmeier A."/>
            <person name="Kalinowski J."/>
            <person name="Ruckert C."/>
        </authorList>
    </citation>
    <scope>NUCLEOTIDE SEQUENCE</scope>
    <source>
        <strain evidence="2">NBRC 112290</strain>
    </source>
</reference>
<proteinExistence type="predicted"/>
<dbReference type="RefSeq" id="WP_284252036.1">
    <property type="nucleotide sequence ID" value="NZ_BSUM01000001.1"/>
</dbReference>
<dbReference type="EMBL" id="BSUM01000001">
    <property type="protein sequence ID" value="GMA33306.1"/>
    <property type="molecule type" value="Genomic_DNA"/>
</dbReference>
<keyword evidence="3" id="KW-1185">Reference proteome</keyword>
<gene>
    <name evidence="2" type="ORF">GCM10025875_32980</name>
</gene>
<name>A0AA37XHN3_9MICO</name>
<comment type="caution">
    <text evidence="2">The sequence shown here is derived from an EMBL/GenBank/DDBJ whole genome shotgun (WGS) entry which is preliminary data.</text>
</comment>
<evidence type="ECO:0000313" key="3">
    <source>
        <dbReference type="Proteomes" id="UP001157161"/>
    </source>
</evidence>
<dbReference type="InterPro" id="IPR006640">
    <property type="entry name" value="SprT-like_domain"/>
</dbReference>